<keyword evidence="10" id="KW-0418">Kinase</keyword>
<dbReference type="PROSITE" id="PS50885">
    <property type="entry name" value="HAMP"/>
    <property type="match status" value="1"/>
</dbReference>
<feature type="domain" description="Response regulatory" evidence="20">
    <location>
        <begin position="708"/>
        <end position="824"/>
    </location>
</feature>
<dbReference type="InterPro" id="IPR011006">
    <property type="entry name" value="CheY-like_superfamily"/>
</dbReference>
<dbReference type="PANTHER" id="PTHR43047">
    <property type="entry name" value="TWO-COMPONENT HISTIDINE PROTEIN KINASE"/>
    <property type="match status" value="1"/>
</dbReference>
<dbReference type="PRINTS" id="PR00344">
    <property type="entry name" value="BCTRLSENSOR"/>
</dbReference>
<dbReference type="InterPro" id="IPR001789">
    <property type="entry name" value="Sig_transdc_resp-reg_receiver"/>
</dbReference>
<dbReference type="Pfam" id="PF00512">
    <property type="entry name" value="HisKA"/>
    <property type="match status" value="1"/>
</dbReference>
<keyword evidence="17" id="KW-0175">Coiled coil</keyword>
<dbReference type="GO" id="GO:0000155">
    <property type="term" value="F:phosphorelay sensor kinase activity"/>
    <property type="evidence" value="ECO:0007669"/>
    <property type="project" value="InterPro"/>
</dbReference>
<dbReference type="CDD" id="cd17546">
    <property type="entry name" value="REC_hyHK_CKI1_RcsC-like"/>
    <property type="match status" value="1"/>
</dbReference>
<dbReference type="Pfam" id="PF00672">
    <property type="entry name" value="HAMP"/>
    <property type="match status" value="1"/>
</dbReference>
<keyword evidence="6 16" id="KW-0597">Phosphoprotein</keyword>
<evidence type="ECO:0000256" key="18">
    <source>
        <dbReference type="SAM" id="Phobius"/>
    </source>
</evidence>
<dbReference type="AlphaFoldDB" id="A0AAW9Q355"/>
<sequence>MTSSSKPLTNRSLIHRVPLRAILIMPFVLQIFAAVGLTGYLSLRNGQKAVNDLAERLEQETSFRVSERVQDYLEAPHLVNQINEDAAQMGVLDFNNLEGATNYLWRQVLRFKSIGYVGMATEKGQYLRVGWVNRSVDSEEPQLAAQLKPGTGDLIYYKLDRNGNPSQPVKTVPNYDVRVRPFYKVALKSKRAVWTDVFINFGYGSLQIHASSPYYDKQGNLIGVLTCQMGLDQIRGFLQTLRVGKSGQVFLIEPSGELIATSVTNEILTVGKGEKQKRLKAQDSSNPIVRKSIESLKERIKDLNNVGEESLLDFQLDDQRYFLKVSPMRDAYGLNWLIVVVVPESDFMEQINANTRTTILLCLGALSLAILLGIYTSRWIVRPILKLQQASEAIASGELDRIVEVEGINELEGLARSFNQMANQLKNSFTVLEDRVAERTIELQQAKLTADNANQAKSEFLANMSHELRTPLNGVLGYAQILGRTKTLGDKERHGVNIIYQCGSHLLNLINDVLEIAKIEARKLELTPNAVHLPSLLQGVIEICQIRAEQKGIDFHYETDANLPTGIEADEKRLRQVLINLLGNAIKFTDKGSVTLRVEQLFSDTHTTHLRFWVADTGVGIAPEYINNLFQAFQQVGDKARQAAGTGLGLAISQQIVQLMGGQIQVKSQIGVGSDFFFEVKLPLALDWSQQQTMLLNNIVGYEGDRREILLVDDRWENRAVLMNLLEPLGFIITEAENGQDGLERIRQQLPDLVITDLVMPVMDGFELLKQMRQDPELKSLKVIVSSASVSQLDRQTSLEAGGDDFLAKPVQIDELLTLLAQHLQLTWQYDETKLESTPINHTDFTVDLIPPPDEDLQILLELSQDGLLRKLAETAERIGQKNERYQPFVQHILQLTKQLQPEKIEAFIQPYLTRDRTEDN</sequence>
<evidence type="ECO:0000256" key="5">
    <source>
        <dbReference type="ARBA" id="ARBA00022475"/>
    </source>
</evidence>
<keyword evidence="13" id="KW-0902">Two-component regulatory system</keyword>
<dbReference type="SUPFAM" id="SSF52172">
    <property type="entry name" value="CheY-like"/>
    <property type="match status" value="1"/>
</dbReference>
<dbReference type="SUPFAM" id="SSF47384">
    <property type="entry name" value="Homodimeric domain of signal transducing histidine kinase"/>
    <property type="match status" value="1"/>
</dbReference>
<comment type="caution">
    <text evidence="22">The sequence shown here is derived from an EMBL/GenBank/DDBJ whole genome shotgun (WGS) entry which is preliminary data.</text>
</comment>
<dbReference type="FunFam" id="1.10.287.130:FF:000004">
    <property type="entry name" value="Ethylene receptor 1"/>
    <property type="match status" value="1"/>
</dbReference>
<dbReference type="PROSITE" id="PS50110">
    <property type="entry name" value="RESPONSE_REGULATORY"/>
    <property type="match status" value="1"/>
</dbReference>
<keyword evidence="23" id="KW-1185">Reference proteome</keyword>
<evidence type="ECO:0000256" key="16">
    <source>
        <dbReference type="PROSITE-ProRule" id="PRU00169"/>
    </source>
</evidence>
<evidence type="ECO:0000256" key="2">
    <source>
        <dbReference type="ARBA" id="ARBA00004651"/>
    </source>
</evidence>
<dbReference type="Gene3D" id="3.40.50.2300">
    <property type="match status" value="1"/>
</dbReference>
<dbReference type="SMART" id="SM00448">
    <property type="entry name" value="REC"/>
    <property type="match status" value="1"/>
</dbReference>
<evidence type="ECO:0000256" key="12">
    <source>
        <dbReference type="ARBA" id="ARBA00022989"/>
    </source>
</evidence>
<dbReference type="InterPro" id="IPR004358">
    <property type="entry name" value="Sig_transdc_His_kin-like_C"/>
</dbReference>
<dbReference type="PROSITE" id="PS50109">
    <property type="entry name" value="HIS_KIN"/>
    <property type="match status" value="1"/>
</dbReference>
<reference evidence="22" key="1">
    <citation type="submission" date="2024-01" db="EMBL/GenBank/DDBJ databases">
        <title>Bank of Algae and Cyanobacteria of the Azores (BACA) strain genomes.</title>
        <authorList>
            <person name="Luz R."/>
            <person name="Cordeiro R."/>
            <person name="Fonseca A."/>
            <person name="Goncalves V."/>
        </authorList>
    </citation>
    <scope>NUCLEOTIDE SEQUENCE</scope>
    <source>
        <strain evidence="22">BACA0141</strain>
    </source>
</reference>
<dbReference type="InterPro" id="IPR036890">
    <property type="entry name" value="HATPase_C_sf"/>
</dbReference>
<dbReference type="PANTHER" id="PTHR43047:SF64">
    <property type="entry name" value="HISTIDINE KINASE CONTAINING CHEY-HOMOLOGOUS RECEIVER DOMAIN AND PAS DOMAIN-RELATED"/>
    <property type="match status" value="1"/>
</dbReference>
<comment type="catalytic activity">
    <reaction evidence="1">
        <text>ATP + protein L-histidine = ADP + protein N-phospho-L-histidine.</text>
        <dbReference type="EC" id="2.7.13.3"/>
    </reaction>
</comment>
<dbReference type="CDD" id="cd06225">
    <property type="entry name" value="HAMP"/>
    <property type="match status" value="1"/>
</dbReference>
<gene>
    <name evidence="22" type="ORF">V2H45_23455</name>
</gene>
<evidence type="ECO:0000256" key="9">
    <source>
        <dbReference type="ARBA" id="ARBA00022741"/>
    </source>
</evidence>
<evidence type="ECO:0000256" key="8">
    <source>
        <dbReference type="ARBA" id="ARBA00022692"/>
    </source>
</evidence>
<dbReference type="Gene3D" id="3.30.565.10">
    <property type="entry name" value="Histidine kinase-like ATPase, C-terminal domain"/>
    <property type="match status" value="1"/>
</dbReference>
<dbReference type="InterPro" id="IPR033479">
    <property type="entry name" value="dCache_1"/>
</dbReference>
<keyword evidence="7" id="KW-0808">Transferase</keyword>
<name>A0AAW9Q355_9CYAN</name>
<protein>
    <recommendedName>
        <fullName evidence="15">Circadian input-output histidine kinase CikA</fullName>
        <ecNumber evidence="4">2.7.13.3</ecNumber>
    </recommendedName>
</protein>
<dbReference type="SUPFAM" id="SSF55874">
    <property type="entry name" value="ATPase domain of HSP90 chaperone/DNA topoisomerase II/histidine kinase"/>
    <property type="match status" value="1"/>
</dbReference>
<feature type="modified residue" description="4-aspartylphosphate" evidence="16">
    <location>
        <position position="757"/>
    </location>
</feature>
<dbReference type="GO" id="GO:0005524">
    <property type="term" value="F:ATP binding"/>
    <property type="evidence" value="ECO:0007669"/>
    <property type="project" value="UniProtKB-KW"/>
</dbReference>
<dbReference type="Proteomes" id="UP001333818">
    <property type="component" value="Unassembled WGS sequence"/>
</dbReference>
<dbReference type="EC" id="2.7.13.3" evidence="4"/>
<evidence type="ECO:0000259" key="19">
    <source>
        <dbReference type="PROSITE" id="PS50109"/>
    </source>
</evidence>
<evidence type="ECO:0000256" key="17">
    <source>
        <dbReference type="SAM" id="Coils"/>
    </source>
</evidence>
<evidence type="ECO:0000313" key="23">
    <source>
        <dbReference type="Proteomes" id="UP001333818"/>
    </source>
</evidence>
<dbReference type="CDD" id="cd12913">
    <property type="entry name" value="PDC1_MCP_like"/>
    <property type="match status" value="1"/>
</dbReference>
<dbReference type="Pfam" id="PF02743">
    <property type="entry name" value="dCache_1"/>
    <property type="match status" value="1"/>
</dbReference>
<evidence type="ECO:0000256" key="14">
    <source>
        <dbReference type="ARBA" id="ARBA00023136"/>
    </source>
</evidence>
<dbReference type="SUPFAM" id="SSF158472">
    <property type="entry name" value="HAMP domain-like"/>
    <property type="match status" value="1"/>
</dbReference>
<dbReference type="InterPro" id="IPR003660">
    <property type="entry name" value="HAMP_dom"/>
</dbReference>
<feature type="coiled-coil region" evidence="17">
    <location>
        <begin position="408"/>
        <end position="463"/>
    </location>
</feature>
<feature type="domain" description="Histidine kinase" evidence="19">
    <location>
        <begin position="463"/>
        <end position="686"/>
    </location>
</feature>
<comment type="subcellular location">
    <subcellularLocation>
        <location evidence="2">Cell membrane</location>
        <topology evidence="2">Multi-pass membrane protein</topology>
    </subcellularLocation>
</comment>
<keyword evidence="14 18" id="KW-0472">Membrane</keyword>
<dbReference type="Gene3D" id="1.10.8.500">
    <property type="entry name" value="HAMP domain in histidine kinase"/>
    <property type="match status" value="1"/>
</dbReference>
<evidence type="ECO:0000256" key="11">
    <source>
        <dbReference type="ARBA" id="ARBA00022840"/>
    </source>
</evidence>
<dbReference type="InterPro" id="IPR036097">
    <property type="entry name" value="HisK_dim/P_sf"/>
</dbReference>
<evidence type="ECO:0000256" key="7">
    <source>
        <dbReference type="ARBA" id="ARBA00022679"/>
    </source>
</evidence>
<dbReference type="InterPro" id="IPR003594">
    <property type="entry name" value="HATPase_dom"/>
</dbReference>
<organism evidence="22 23">
    <name type="scientific">Tumidithrix elongata BACA0141</name>
    <dbReference type="NCBI Taxonomy" id="2716417"/>
    <lineage>
        <taxon>Bacteria</taxon>
        <taxon>Bacillati</taxon>
        <taxon>Cyanobacteriota</taxon>
        <taxon>Cyanophyceae</taxon>
        <taxon>Pseudanabaenales</taxon>
        <taxon>Pseudanabaenaceae</taxon>
        <taxon>Tumidithrix</taxon>
        <taxon>Tumidithrix elongata</taxon>
    </lineage>
</organism>
<evidence type="ECO:0000256" key="3">
    <source>
        <dbReference type="ARBA" id="ARBA00006402"/>
    </source>
</evidence>
<evidence type="ECO:0000256" key="6">
    <source>
        <dbReference type="ARBA" id="ARBA00022553"/>
    </source>
</evidence>
<dbReference type="InterPro" id="IPR003661">
    <property type="entry name" value="HisK_dim/P_dom"/>
</dbReference>
<comment type="similarity">
    <text evidence="3">In the N-terminal section; belongs to the phytochrome family.</text>
</comment>
<dbReference type="SMART" id="SM00387">
    <property type="entry name" value="HATPase_c"/>
    <property type="match status" value="1"/>
</dbReference>
<evidence type="ECO:0000313" key="22">
    <source>
        <dbReference type="EMBL" id="MEE3719702.1"/>
    </source>
</evidence>
<evidence type="ECO:0000256" key="10">
    <source>
        <dbReference type="ARBA" id="ARBA00022777"/>
    </source>
</evidence>
<keyword evidence="9" id="KW-0547">Nucleotide-binding</keyword>
<dbReference type="RefSeq" id="WP_330486139.1">
    <property type="nucleotide sequence ID" value="NZ_JAZBJZ010000160.1"/>
</dbReference>
<evidence type="ECO:0000256" key="15">
    <source>
        <dbReference type="ARBA" id="ARBA00074306"/>
    </source>
</evidence>
<dbReference type="GO" id="GO:0005886">
    <property type="term" value="C:plasma membrane"/>
    <property type="evidence" value="ECO:0007669"/>
    <property type="project" value="UniProtKB-SubCell"/>
</dbReference>
<evidence type="ECO:0000256" key="4">
    <source>
        <dbReference type="ARBA" id="ARBA00012438"/>
    </source>
</evidence>
<dbReference type="Pfam" id="PF02518">
    <property type="entry name" value="HATPase_c"/>
    <property type="match status" value="1"/>
</dbReference>
<feature type="transmembrane region" description="Helical" evidence="18">
    <location>
        <begin position="358"/>
        <end position="381"/>
    </location>
</feature>
<keyword evidence="12 18" id="KW-1133">Transmembrane helix</keyword>
<dbReference type="CDD" id="cd00082">
    <property type="entry name" value="HisKA"/>
    <property type="match status" value="1"/>
</dbReference>
<keyword evidence="8 18" id="KW-0812">Transmembrane</keyword>
<dbReference type="SMART" id="SM00304">
    <property type="entry name" value="HAMP"/>
    <property type="match status" value="1"/>
</dbReference>
<dbReference type="SMART" id="SM00388">
    <property type="entry name" value="HisKA"/>
    <property type="match status" value="1"/>
</dbReference>
<dbReference type="Gene3D" id="3.30.450.20">
    <property type="entry name" value="PAS domain"/>
    <property type="match status" value="2"/>
</dbReference>
<feature type="domain" description="HAMP" evidence="21">
    <location>
        <begin position="378"/>
        <end position="430"/>
    </location>
</feature>
<evidence type="ECO:0000259" key="20">
    <source>
        <dbReference type="PROSITE" id="PS50110"/>
    </source>
</evidence>
<proteinExistence type="inferred from homology"/>
<keyword evidence="11 22" id="KW-0067">ATP-binding</keyword>
<evidence type="ECO:0000259" key="21">
    <source>
        <dbReference type="PROSITE" id="PS50885"/>
    </source>
</evidence>
<accession>A0AAW9Q355</accession>
<dbReference type="Gene3D" id="1.10.287.130">
    <property type="match status" value="1"/>
</dbReference>
<dbReference type="FunFam" id="3.30.565.10:FF:000010">
    <property type="entry name" value="Sensor histidine kinase RcsC"/>
    <property type="match status" value="1"/>
</dbReference>
<evidence type="ECO:0000256" key="1">
    <source>
        <dbReference type="ARBA" id="ARBA00000085"/>
    </source>
</evidence>
<dbReference type="EMBL" id="JAZBJZ010000160">
    <property type="protein sequence ID" value="MEE3719702.1"/>
    <property type="molecule type" value="Genomic_DNA"/>
</dbReference>
<evidence type="ECO:0000256" key="13">
    <source>
        <dbReference type="ARBA" id="ARBA00023012"/>
    </source>
</evidence>
<dbReference type="InterPro" id="IPR005467">
    <property type="entry name" value="His_kinase_dom"/>
</dbReference>
<dbReference type="Pfam" id="PF00072">
    <property type="entry name" value="Response_reg"/>
    <property type="match status" value="1"/>
</dbReference>
<feature type="transmembrane region" description="Helical" evidence="18">
    <location>
        <begin position="21"/>
        <end position="43"/>
    </location>
</feature>
<dbReference type="CDD" id="cd16922">
    <property type="entry name" value="HATPase_EvgS-ArcB-TorS-like"/>
    <property type="match status" value="1"/>
</dbReference>
<keyword evidence="5" id="KW-1003">Cell membrane</keyword>